<dbReference type="SUPFAM" id="SSF46626">
    <property type="entry name" value="Cytochrome c"/>
    <property type="match status" value="1"/>
</dbReference>
<dbReference type="GO" id="GO:0009055">
    <property type="term" value="F:electron transfer activity"/>
    <property type="evidence" value="ECO:0007669"/>
    <property type="project" value="InterPro"/>
</dbReference>
<dbReference type="InterPro" id="IPR050597">
    <property type="entry name" value="Cytochrome_c_Oxidase_Subunit"/>
</dbReference>
<dbReference type="RefSeq" id="WP_203385968.1">
    <property type="nucleotide sequence ID" value="NZ_CP064781.1"/>
</dbReference>
<reference evidence="7" key="1">
    <citation type="submission" date="2020-11" db="EMBL/GenBank/DDBJ databases">
        <title>Azospira restricta DSM 18626 genome sequence.</title>
        <authorList>
            <person name="Moe W.M."/>
        </authorList>
    </citation>
    <scope>NUCLEOTIDE SEQUENCE</scope>
    <source>
        <strain evidence="7">DSM 18626</strain>
    </source>
</reference>
<dbReference type="InterPro" id="IPR009056">
    <property type="entry name" value="Cyt_c-like_dom"/>
</dbReference>
<gene>
    <name evidence="7" type="ORF">IWH25_11640</name>
</gene>
<evidence type="ECO:0000259" key="6">
    <source>
        <dbReference type="PROSITE" id="PS51007"/>
    </source>
</evidence>
<feature type="domain" description="Cytochrome c" evidence="6">
    <location>
        <begin position="19"/>
        <end position="97"/>
    </location>
</feature>
<keyword evidence="8" id="KW-1185">Reference proteome</keyword>
<dbReference type="AlphaFoldDB" id="A0A974SMG6"/>
<organism evidence="7 8">
    <name type="scientific">Azospira restricta</name>
    <dbReference type="NCBI Taxonomy" id="404405"/>
    <lineage>
        <taxon>Bacteria</taxon>
        <taxon>Pseudomonadati</taxon>
        <taxon>Pseudomonadota</taxon>
        <taxon>Betaproteobacteria</taxon>
        <taxon>Rhodocyclales</taxon>
        <taxon>Rhodocyclaceae</taxon>
        <taxon>Azospira</taxon>
    </lineage>
</organism>
<dbReference type="Gene3D" id="1.10.760.10">
    <property type="entry name" value="Cytochrome c-like domain"/>
    <property type="match status" value="1"/>
</dbReference>
<keyword evidence="1 4" id="KW-0349">Heme</keyword>
<keyword evidence="5" id="KW-0732">Signal</keyword>
<evidence type="ECO:0000313" key="7">
    <source>
        <dbReference type="EMBL" id="QRJ62437.1"/>
    </source>
</evidence>
<feature type="chain" id="PRO_5038069778" evidence="5">
    <location>
        <begin position="19"/>
        <end position="97"/>
    </location>
</feature>
<evidence type="ECO:0000256" key="4">
    <source>
        <dbReference type="PROSITE-ProRule" id="PRU00433"/>
    </source>
</evidence>
<feature type="signal peptide" evidence="5">
    <location>
        <begin position="1"/>
        <end position="18"/>
    </location>
</feature>
<evidence type="ECO:0000256" key="2">
    <source>
        <dbReference type="ARBA" id="ARBA00022723"/>
    </source>
</evidence>
<dbReference type="EMBL" id="CP064781">
    <property type="protein sequence ID" value="QRJ62437.1"/>
    <property type="molecule type" value="Genomic_DNA"/>
</dbReference>
<dbReference type="PANTHER" id="PTHR33751:SF1">
    <property type="entry name" value="CBB3-TYPE CYTOCHROME C OXIDASE SUBUNIT FIXP"/>
    <property type="match status" value="1"/>
</dbReference>
<evidence type="ECO:0000256" key="3">
    <source>
        <dbReference type="ARBA" id="ARBA00023004"/>
    </source>
</evidence>
<keyword evidence="2 4" id="KW-0479">Metal-binding</keyword>
<proteinExistence type="predicted"/>
<dbReference type="InterPro" id="IPR036909">
    <property type="entry name" value="Cyt_c-like_dom_sf"/>
</dbReference>
<dbReference type="Pfam" id="PF13442">
    <property type="entry name" value="Cytochrome_CBB3"/>
    <property type="match status" value="1"/>
</dbReference>
<dbReference type="KEGG" id="ares:IWH25_11640"/>
<keyword evidence="3 4" id="KW-0408">Iron</keyword>
<evidence type="ECO:0000313" key="8">
    <source>
        <dbReference type="Proteomes" id="UP000663444"/>
    </source>
</evidence>
<dbReference type="PROSITE" id="PS51007">
    <property type="entry name" value="CYTC"/>
    <property type="match status" value="1"/>
</dbReference>
<protein>
    <submittedName>
        <fullName evidence="7">Cytochrome c</fullName>
    </submittedName>
</protein>
<accession>A0A974SMG6</accession>
<dbReference type="GO" id="GO:0046872">
    <property type="term" value="F:metal ion binding"/>
    <property type="evidence" value="ECO:0007669"/>
    <property type="project" value="UniProtKB-KW"/>
</dbReference>
<dbReference type="PANTHER" id="PTHR33751">
    <property type="entry name" value="CBB3-TYPE CYTOCHROME C OXIDASE SUBUNIT FIXP"/>
    <property type="match status" value="1"/>
</dbReference>
<dbReference type="GO" id="GO:0020037">
    <property type="term" value="F:heme binding"/>
    <property type="evidence" value="ECO:0007669"/>
    <property type="project" value="InterPro"/>
</dbReference>
<evidence type="ECO:0000256" key="1">
    <source>
        <dbReference type="ARBA" id="ARBA00022617"/>
    </source>
</evidence>
<evidence type="ECO:0000256" key="5">
    <source>
        <dbReference type="SAM" id="SignalP"/>
    </source>
</evidence>
<sequence>MIRVLFAAALLLPAAGFAADLAKGHRVYMQHCANCHGPNGISVMAGAPNLARQEGLRQPDMMLLQTIKAGRRGQPPFMGILSDPDILDALAYARTLR</sequence>
<dbReference type="Proteomes" id="UP000663444">
    <property type="component" value="Chromosome"/>
</dbReference>
<name>A0A974SMG6_9RHOO</name>